<evidence type="ECO:0000259" key="6">
    <source>
        <dbReference type="PROSITE" id="PS51898"/>
    </source>
</evidence>
<protein>
    <submittedName>
        <fullName evidence="8">Site-specific integrase</fullName>
    </submittedName>
</protein>
<dbReference type="InterPro" id="IPR011010">
    <property type="entry name" value="DNA_brk_join_enz"/>
</dbReference>
<dbReference type="InterPro" id="IPR028259">
    <property type="entry name" value="AP2-like_int_N"/>
</dbReference>
<dbReference type="InterPro" id="IPR013762">
    <property type="entry name" value="Integrase-like_cat_sf"/>
</dbReference>
<dbReference type="GeneID" id="82851727"/>
<dbReference type="EMBL" id="CP035232">
    <property type="protein sequence ID" value="QAT64058.1"/>
    <property type="molecule type" value="Genomic_DNA"/>
</dbReference>
<accession>A0AAJ3YW58</accession>
<feature type="domain" description="Core-binding (CB)" evidence="7">
    <location>
        <begin position="73"/>
        <end position="156"/>
    </location>
</feature>
<dbReference type="Pfam" id="PF00589">
    <property type="entry name" value="Phage_integrase"/>
    <property type="match status" value="1"/>
</dbReference>
<evidence type="ECO:0000256" key="2">
    <source>
        <dbReference type="ARBA" id="ARBA00022908"/>
    </source>
</evidence>
<dbReference type="InterPro" id="IPR010998">
    <property type="entry name" value="Integrase_recombinase_N"/>
</dbReference>
<keyword evidence="4" id="KW-0233">DNA recombination</keyword>
<evidence type="ECO:0000256" key="4">
    <source>
        <dbReference type="ARBA" id="ARBA00023172"/>
    </source>
</evidence>
<dbReference type="InterPro" id="IPR044068">
    <property type="entry name" value="CB"/>
</dbReference>
<dbReference type="PANTHER" id="PTHR30349">
    <property type="entry name" value="PHAGE INTEGRASE-RELATED"/>
    <property type="match status" value="1"/>
</dbReference>
<dbReference type="Gene3D" id="1.10.443.10">
    <property type="entry name" value="Intergrase catalytic core"/>
    <property type="match status" value="1"/>
</dbReference>
<dbReference type="PROSITE" id="PS51898">
    <property type="entry name" value="TYR_RECOMBINASE"/>
    <property type="match status" value="1"/>
</dbReference>
<dbReference type="AlphaFoldDB" id="A0AAJ3YW58"/>
<dbReference type="InterPro" id="IPR004107">
    <property type="entry name" value="Integrase_SAM-like_N"/>
</dbReference>
<keyword evidence="3 5" id="KW-0238">DNA-binding</keyword>
<evidence type="ECO:0000256" key="3">
    <source>
        <dbReference type="ARBA" id="ARBA00023125"/>
    </source>
</evidence>
<name>A0AAJ3YW58_9BACI</name>
<feature type="domain" description="Tyr recombinase" evidence="6">
    <location>
        <begin position="186"/>
        <end position="395"/>
    </location>
</feature>
<dbReference type="RefSeq" id="WP_048407299.1">
    <property type="nucleotide sequence ID" value="NZ_CP023481.1"/>
</dbReference>
<dbReference type="Pfam" id="PF14659">
    <property type="entry name" value="Phage_int_SAM_3"/>
    <property type="match status" value="1"/>
</dbReference>
<evidence type="ECO:0000256" key="5">
    <source>
        <dbReference type="PROSITE-ProRule" id="PRU01248"/>
    </source>
</evidence>
<sequence length="405" mass="47753">MKGSFRRRGCKCKKKRCTCGAKWYYRYDIVDPTTGKRKQKEVGGFRTKAEAEEEAKRIQYELLQGTYIEEKEITFEEFAKEWLIWYENTGKVKVSTIRVRKHEISRLMDYFQYLKMKDITRKQYQEALNDLKARGYAENTIDGAHRTGRMIFKRAVELEVIKTDPTEYAIVPKVQKTVEELEREKELPKYLEKEELAHFLSIIPDHQMDIRDYPIFFTLAYTGMRAGELCALKWSDIDFEEQTISITKTYYNPRNAIKEYELLTPKTKKSKRVIDVTEDVLIELDKLRKAQKEVQMKHRKTYHNEGFVFAQLDEVNAGYPAYVKLIEIRMKRLLKIANLNPSLTPHSLRHTHTSLLAEAGVSLEQIMDRLGHTDDDTTKNIYLHITKPKKKEASHKFSELMRSLL</sequence>
<dbReference type="InterPro" id="IPR050090">
    <property type="entry name" value="Tyrosine_recombinase_XerCD"/>
</dbReference>
<dbReference type="PANTHER" id="PTHR30349:SF64">
    <property type="entry name" value="PROPHAGE INTEGRASE INTD-RELATED"/>
    <property type="match status" value="1"/>
</dbReference>
<dbReference type="InterPro" id="IPR002104">
    <property type="entry name" value="Integrase_catalytic"/>
</dbReference>
<evidence type="ECO:0000259" key="7">
    <source>
        <dbReference type="PROSITE" id="PS51900"/>
    </source>
</evidence>
<dbReference type="GO" id="GO:0006310">
    <property type="term" value="P:DNA recombination"/>
    <property type="evidence" value="ECO:0007669"/>
    <property type="project" value="UniProtKB-KW"/>
</dbReference>
<organism evidence="8 9">
    <name type="scientific">Bacillus glycinifermentans</name>
    <dbReference type="NCBI Taxonomy" id="1664069"/>
    <lineage>
        <taxon>Bacteria</taxon>
        <taxon>Bacillati</taxon>
        <taxon>Bacillota</taxon>
        <taxon>Bacilli</taxon>
        <taxon>Bacillales</taxon>
        <taxon>Bacillaceae</taxon>
        <taxon>Bacillus</taxon>
    </lineage>
</organism>
<evidence type="ECO:0000313" key="8">
    <source>
        <dbReference type="EMBL" id="QAT64058.1"/>
    </source>
</evidence>
<evidence type="ECO:0000256" key="1">
    <source>
        <dbReference type="ARBA" id="ARBA00008857"/>
    </source>
</evidence>
<dbReference type="PROSITE" id="PS51900">
    <property type="entry name" value="CB"/>
    <property type="match status" value="1"/>
</dbReference>
<dbReference type="GO" id="GO:0003677">
    <property type="term" value="F:DNA binding"/>
    <property type="evidence" value="ECO:0007669"/>
    <property type="project" value="UniProtKB-UniRule"/>
</dbReference>
<evidence type="ECO:0000313" key="9">
    <source>
        <dbReference type="Proteomes" id="UP000288675"/>
    </source>
</evidence>
<dbReference type="SUPFAM" id="SSF56349">
    <property type="entry name" value="DNA breaking-rejoining enzymes"/>
    <property type="match status" value="1"/>
</dbReference>
<reference evidence="8 9" key="1">
    <citation type="submission" date="2019-01" db="EMBL/GenBank/DDBJ databases">
        <title>Genome sequence of Bacillus glycinifermentans SRCM103574.</title>
        <authorList>
            <person name="Kong H.-J."/>
            <person name="Jeong S.-Y."/>
            <person name="Jeong D.-Y."/>
        </authorList>
    </citation>
    <scope>NUCLEOTIDE SEQUENCE [LARGE SCALE GENOMIC DNA]</scope>
    <source>
        <strain evidence="8 9">SRCM103574</strain>
    </source>
</reference>
<gene>
    <name evidence="8" type="ORF">EQZ20_03435</name>
</gene>
<dbReference type="CDD" id="cd01189">
    <property type="entry name" value="INT_ICEBs1_C_like"/>
    <property type="match status" value="1"/>
</dbReference>
<dbReference type="Pfam" id="PF14657">
    <property type="entry name" value="Arm-DNA-bind_4"/>
    <property type="match status" value="1"/>
</dbReference>
<proteinExistence type="inferred from homology"/>
<dbReference type="Gene3D" id="1.10.150.130">
    <property type="match status" value="1"/>
</dbReference>
<keyword evidence="2" id="KW-0229">DNA integration</keyword>
<dbReference type="GO" id="GO:0015074">
    <property type="term" value="P:DNA integration"/>
    <property type="evidence" value="ECO:0007669"/>
    <property type="project" value="UniProtKB-KW"/>
</dbReference>
<comment type="similarity">
    <text evidence="1">Belongs to the 'phage' integrase family.</text>
</comment>
<dbReference type="Proteomes" id="UP000288675">
    <property type="component" value="Chromosome"/>
</dbReference>